<dbReference type="InterPro" id="IPR036259">
    <property type="entry name" value="MFS_trans_sf"/>
</dbReference>
<feature type="transmembrane region" description="Helical" evidence="8">
    <location>
        <begin position="81"/>
        <end position="99"/>
    </location>
</feature>
<organism evidence="10">
    <name type="scientific">Fusarium scirpi</name>
    <dbReference type="NCBI Taxonomy" id="2211609"/>
    <lineage>
        <taxon>Eukaryota</taxon>
        <taxon>Fungi</taxon>
        <taxon>Dikarya</taxon>
        <taxon>Ascomycota</taxon>
        <taxon>Pezizomycotina</taxon>
        <taxon>Sordariomycetes</taxon>
        <taxon>Hypocreomycetidae</taxon>
        <taxon>Hypocreales</taxon>
        <taxon>Nectriaceae</taxon>
        <taxon>Fusarium</taxon>
        <taxon>Fusarium incarnatum-equiseti species complex</taxon>
    </lineage>
</organism>
<keyword evidence="3" id="KW-0813">Transport</keyword>
<dbReference type="Pfam" id="PF07690">
    <property type="entry name" value="MFS_1"/>
    <property type="match status" value="2"/>
</dbReference>
<proteinExistence type="inferred from homology"/>
<dbReference type="GO" id="GO:0005886">
    <property type="term" value="C:plasma membrane"/>
    <property type="evidence" value="ECO:0007669"/>
    <property type="project" value="TreeGrafter"/>
</dbReference>
<feature type="transmembrane region" description="Helical" evidence="8">
    <location>
        <begin position="44"/>
        <end position="61"/>
    </location>
</feature>
<name>A0A1Y0B9N4_9HYPO</name>
<dbReference type="PANTHER" id="PTHR23501:SF12">
    <property type="entry name" value="MAJOR FACILITATOR SUPERFAMILY (MFS) PROFILE DOMAIN-CONTAINING PROTEIN-RELATED"/>
    <property type="match status" value="1"/>
</dbReference>
<comment type="subcellular location">
    <subcellularLocation>
        <location evidence="1">Membrane</location>
        <topology evidence="1">Multi-pass membrane protein</topology>
    </subcellularLocation>
</comment>
<evidence type="ECO:0000256" key="5">
    <source>
        <dbReference type="ARBA" id="ARBA00022989"/>
    </source>
</evidence>
<feature type="transmembrane region" description="Helical" evidence="8">
    <location>
        <begin position="370"/>
        <end position="389"/>
    </location>
</feature>
<keyword evidence="7" id="KW-0325">Glycoprotein</keyword>
<dbReference type="AlphaFoldDB" id="A0A1Y0B9N4"/>
<feature type="transmembrane region" description="Helical" evidence="8">
    <location>
        <begin position="502"/>
        <end position="527"/>
    </location>
</feature>
<keyword evidence="4 8" id="KW-0812">Transmembrane</keyword>
<dbReference type="PANTHER" id="PTHR23501">
    <property type="entry name" value="MAJOR FACILITATOR SUPERFAMILY"/>
    <property type="match status" value="1"/>
</dbReference>
<protein>
    <submittedName>
        <fullName evidence="10">Putative Major Facilitator Superfamily transporter</fullName>
    </submittedName>
</protein>
<gene>
    <name evidence="10" type="primary">DEP3</name>
</gene>
<feature type="domain" description="Major facilitator superfamily (MFS) profile" evidence="9">
    <location>
        <begin position="47"/>
        <end position="517"/>
    </location>
</feature>
<feature type="transmembrane region" description="Helical" evidence="8">
    <location>
        <begin position="265"/>
        <end position="284"/>
    </location>
</feature>
<evidence type="ECO:0000313" key="10">
    <source>
        <dbReference type="EMBL" id="ART35019.1"/>
    </source>
</evidence>
<sequence length="539" mass="57972">MEQLQTDEATRDNAVAQVDVEKCLRDNASQGSGKSPRDLHGWKWALSYTAMLSTTFLFALDNTIVADIQPAIIHDLSQIELLPWVGTGFALGTMVVLPLSKAYGIFSIRNLYLANILLFEVGSALCGAAPNMTAMILGRVIAGVGGAGMYAGTLTYVAVCTSMEERAAYMAGSTVVWGIGTVLGPVSSATWRWGFYINLVVGAAFCPAYLFLFPSIDPQPGKSLSQKLKMMDWPMTLTFLSGSTFLIMAISFGGTLYSWHSGAEIAFWTLSGILLVIATLLLRFHPGVSKENQLWPAHFLKMPVVMNMQLQVFLSGGIILTITYYIPLNSHVQQGDGPLDAGVRLLPLVISMIVATIISGLMLPKTPYFSPWYIGGSALVLVGTALMCTNTNNGYIYGYSIMIGFGAGCYVVIGFTILQSLVPVQEVSNAVAVMTIAQNFGMVLFLSLCGTIFQNTAIAEVGKALPDLPKDQVSELIAGTSSHTFQSLSQVEKSIVVTGITVAIRCVWLLFMVAAAVSFVFSLPLAVSPSSPILRLEWV</sequence>
<feature type="transmembrane region" description="Helical" evidence="8">
    <location>
        <begin position="193"/>
        <end position="216"/>
    </location>
</feature>
<dbReference type="InterPro" id="IPR020846">
    <property type="entry name" value="MFS_dom"/>
</dbReference>
<dbReference type="PROSITE" id="PS50850">
    <property type="entry name" value="MFS"/>
    <property type="match status" value="1"/>
</dbReference>
<evidence type="ECO:0000256" key="8">
    <source>
        <dbReference type="SAM" id="Phobius"/>
    </source>
</evidence>
<dbReference type="GO" id="GO:0022857">
    <property type="term" value="F:transmembrane transporter activity"/>
    <property type="evidence" value="ECO:0007669"/>
    <property type="project" value="InterPro"/>
</dbReference>
<reference evidence="10" key="1">
    <citation type="journal article" date="2017" name="Mol. Biol. Evol.">
        <title>Differential retention of gene functions in a secondary metabolite cluster.</title>
        <authorList>
            <person name="Reynolds H."/>
            <person name="Slot J.C."/>
            <person name="Divon H.H."/>
            <person name="Lysoe E."/>
            <person name="Proctor R.H."/>
            <person name="Brown D.W."/>
        </authorList>
    </citation>
    <scope>NUCLEOTIDE SEQUENCE</scope>
    <source>
        <strain evidence="10">NRRL 66328</strain>
    </source>
</reference>
<feature type="transmembrane region" description="Helical" evidence="8">
    <location>
        <begin position="136"/>
        <end position="160"/>
    </location>
</feature>
<evidence type="ECO:0000256" key="4">
    <source>
        <dbReference type="ARBA" id="ARBA00022692"/>
    </source>
</evidence>
<feature type="transmembrane region" description="Helical" evidence="8">
    <location>
        <begin position="167"/>
        <end position="187"/>
    </location>
</feature>
<evidence type="ECO:0000259" key="9">
    <source>
        <dbReference type="PROSITE" id="PS50850"/>
    </source>
</evidence>
<dbReference type="InterPro" id="IPR011701">
    <property type="entry name" value="MFS"/>
</dbReference>
<evidence type="ECO:0000256" key="2">
    <source>
        <dbReference type="ARBA" id="ARBA00007520"/>
    </source>
</evidence>
<evidence type="ECO:0000256" key="7">
    <source>
        <dbReference type="ARBA" id="ARBA00023180"/>
    </source>
</evidence>
<feature type="transmembrane region" description="Helical" evidence="8">
    <location>
        <begin position="345"/>
        <end position="363"/>
    </location>
</feature>
<accession>A0A1Y0B9N4</accession>
<feature type="transmembrane region" description="Helical" evidence="8">
    <location>
        <begin position="395"/>
        <end position="418"/>
    </location>
</feature>
<dbReference type="Gene3D" id="1.20.1250.20">
    <property type="entry name" value="MFS general substrate transporter like domains"/>
    <property type="match status" value="2"/>
</dbReference>
<dbReference type="SUPFAM" id="SSF103473">
    <property type="entry name" value="MFS general substrate transporter"/>
    <property type="match status" value="2"/>
</dbReference>
<evidence type="ECO:0000256" key="6">
    <source>
        <dbReference type="ARBA" id="ARBA00023136"/>
    </source>
</evidence>
<keyword evidence="6 8" id="KW-0472">Membrane</keyword>
<evidence type="ECO:0000256" key="3">
    <source>
        <dbReference type="ARBA" id="ARBA00022448"/>
    </source>
</evidence>
<feature type="transmembrane region" description="Helical" evidence="8">
    <location>
        <begin position="304"/>
        <end position="325"/>
    </location>
</feature>
<evidence type="ECO:0000256" key="1">
    <source>
        <dbReference type="ARBA" id="ARBA00004141"/>
    </source>
</evidence>
<feature type="transmembrane region" description="Helical" evidence="8">
    <location>
        <begin position="237"/>
        <end position="259"/>
    </location>
</feature>
<comment type="similarity">
    <text evidence="2">Belongs to the major facilitator superfamily. TCR/Tet family.</text>
</comment>
<keyword evidence="5 8" id="KW-1133">Transmembrane helix</keyword>
<dbReference type="EMBL" id="KY582480">
    <property type="protein sequence ID" value="ART35019.1"/>
    <property type="molecule type" value="Genomic_DNA"/>
</dbReference>
<feature type="transmembrane region" description="Helical" evidence="8">
    <location>
        <begin position="430"/>
        <end position="453"/>
    </location>
</feature>